<dbReference type="AlphaFoldDB" id="A0A6I4TQN3"/>
<sequence length="117" mass="11728">MALDQLDLKLPNAAGDHASPPAGRWGGALMQRLQVGLFGLAAMVLLVGLANIIMNSAQENQARVVPEAAPTIAVSPSSTPASDPLADAGVVPDFPGERASTAASAEPADANPPVAIP</sequence>
<gene>
    <name evidence="3" type="ORF">GRI97_04195</name>
</gene>
<name>A0A6I4TQN3_9SPHN</name>
<protein>
    <submittedName>
        <fullName evidence="3">Uncharacterized protein</fullName>
    </submittedName>
</protein>
<dbReference type="RefSeq" id="WP_161389847.1">
    <property type="nucleotide sequence ID" value="NZ_JBHSCP010000001.1"/>
</dbReference>
<comment type="caution">
    <text evidence="3">The sequence shown here is derived from an EMBL/GenBank/DDBJ whole genome shotgun (WGS) entry which is preliminary data.</text>
</comment>
<feature type="transmembrane region" description="Helical" evidence="2">
    <location>
        <begin position="33"/>
        <end position="53"/>
    </location>
</feature>
<evidence type="ECO:0000313" key="4">
    <source>
        <dbReference type="Proteomes" id="UP000469430"/>
    </source>
</evidence>
<keyword evidence="2" id="KW-0472">Membrane</keyword>
<dbReference type="EMBL" id="WTYJ01000001">
    <property type="protein sequence ID" value="MXO98186.1"/>
    <property type="molecule type" value="Genomic_DNA"/>
</dbReference>
<keyword evidence="2" id="KW-1133">Transmembrane helix</keyword>
<accession>A0A6I4TQN3</accession>
<evidence type="ECO:0000256" key="2">
    <source>
        <dbReference type="SAM" id="Phobius"/>
    </source>
</evidence>
<feature type="region of interest" description="Disordered" evidence="1">
    <location>
        <begin position="73"/>
        <end position="117"/>
    </location>
</feature>
<dbReference type="OrthoDB" id="7509339at2"/>
<organism evidence="3 4">
    <name type="scientific">Croceibacterium xixiisoli</name>
    <dbReference type="NCBI Taxonomy" id="1476466"/>
    <lineage>
        <taxon>Bacteria</taxon>
        <taxon>Pseudomonadati</taxon>
        <taxon>Pseudomonadota</taxon>
        <taxon>Alphaproteobacteria</taxon>
        <taxon>Sphingomonadales</taxon>
        <taxon>Erythrobacteraceae</taxon>
        <taxon>Croceibacterium</taxon>
    </lineage>
</organism>
<keyword evidence="4" id="KW-1185">Reference proteome</keyword>
<proteinExistence type="predicted"/>
<keyword evidence="2" id="KW-0812">Transmembrane</keyword>
<dbReference type="Proteomes" id="UP000469430">
    <property type="component" value="Unassembled WGS sequence"/>
</dbReference>
<reference evidence="3 4" key="1">
    <citation type="submission" date="2019-12" db="EMBL/GenBank/DDBJ databases">
        <title>Genomic-based taxomic classification of the family Erythrobacteraceae.</title>
        <authorList>
            <person name="Xu L."/>
        </authorList>
    </citation>
    <scope>NUCLEOTIDE SEQUENCE [LARGE SCALE GENOMIC DNA]</scope>
    <source>
        <strain evidence="3 4">S36</strain>
    </source>
</reference>
<evidence type="ECO:0000256" key="1">
    <source>
        <dbReference type="SAM" id="MobiDB-lite"/>
    </source>
</evidence>
<feature type="compositionally biased region" description="Low complexity" evidence="1">
    <location>
        <begin position="99"/>
        <end position="117"/>
    </location>
</feature>
<evidence type="ECO:0000313" key="3">
    <source>
        <dbReference type="EMBL" id="MXO98186.1"/>
    </source>
</evidence>